<reference evidence="1 2" key="1">
    <citation type="submission" date="2017-06" db="EMBL/GenBank/DDBJ databases">
        <title>Investigating the central metabolism of Clostridium thermosuccinogenes.</title>
        <authorList>
            <person name="Koendjbiharie J.G."/>
            <person name="van Kranenburg R."/>
        </authorList>
    </citation>
    <scope>NUCLEOTIDE SEQUENCE [LARGE SCALE GENOMIC DNA]</scope>
    <source>
        <strain evidence="1 2">DSM 5806</strain>
    </source>
</reference>
<dbReference type="Proteomes" id="UP000236151">
    <property type="component" value="Unassembled WGS sequence"/>
</dbReference>
<evidence type="ECO:0000313" key="2">
    <source>
        <dbReference type="Proteomes" id="UP000236151"/>
    </source>
</evidence>
<name>A0A2K2EW00_9CLOT</name>
<keyword evidence="2" id="KW-1185">Reference proteome</keyword>
<proteinExistence type="predicted"/>
<evidence type="ECO:0000313" key="1">
    <source>
        <dbReference type="EMBL" id="PNT91745.1"/>
    </source>
</evidence>
<dbReference type="EMBL" id="NIOJ01000153">
    <property type="protein sequence ID" value="PNT91745.1"/>
    <property type="molecule type" value="Genomic_DNA"/>
</dbReference>
<protein>
    <submittedName>
        <fullName evidence="1">Uncharacterized protein</fullName>
    </submittedName>
</protein>
<comment type="caution">
    <text evidence="1">The sequence shown here is derived from an EMBL/GenBank/DDBJ whole genome shotgun (WGS) entry which is preliminary data.</text>
</comment>
<dbReference type="KEGG" id="cthd:CDO33_01710"/>
<dbReference type="AlphaFoldDB" id="A0A2K2EW00"/>
<accession>A0A2K2EW00</accession>
<organism evidence="1 2">
    <name type="scientific">Clostridium thermosuccinogenes</name>
    <dbReference type="NCBI Taxonomy" id="84032"/>
    <lineage>
        <taxon>Bacteria</taxon>
        <taxon>Bacillati</taxon>
        <taxon>Bacillota</taxon>
        <taxon>Clostridia</taxon>
        <taxon>Eubacteriales</taxon>
        <taxon>Clostridiaceae</taxon>
        <taxon>Clostridium</taxon>
    </lineage>
</organism>
<sequence length="85" mass="9492">MFVNQIGRGVYKLSIETLEGIADVPHISISYILLDDFENNTKLLSLEHTTLLDSLSVDDAILADDIIKLVAGQRKNVYAVNWLSM</sequence>
<gene>
    <name evidence="1" type="ORF">CDQ84_19310</name>
</gene>